<keyword evidence="2" id="KW-0812">Transmembrane</keyword>
<feature type="compositionally biased region" description="Acidic residues" evidence="1">
    <location>
        <begin position="7"/>
        <end position="22"/>
    </location>
</feature>
<reference evidence="3" key="1">
    <citation type="submission" date="2023-12" db="EMBL/GenBank/DDBJ databases">
        <authorList>
            <person name="Brown T."/>
        </authorList>
    </citation>
    <scope>NUCLEOTIDE SEQUENCE</scope>
</reference>
<dbReference type="Proteomes" id="UP001314169">
    <property type="component" value="Chromosome 1"/>
</dbReference>
<feature type="region of interest" description="Disordered" evidence="1">
    <location>
        <begin position="1"/>
        <end position="22"/>
    </location>
</feature>
<accession>A0ABN9Z3H9</accession>
<feature type="transmembrane region" description="Helical" evidence="2">
    <location>
        <begin position="50"/>
        <end position="72"/>
    </location>
</feature>
<dbReference type="EMBL" id="OY882858">
    <property type="protein sequence ID" value="CAK6432857.1"/>
    <property type="molecule type" value="Genomic_DNA"/>
</dbReference>
<gene>
    <name evidence="3" type="ORF">MPIPNATIZW_LOCUS1163</name>
</gene>
<evidence type="ECO:0000313" key="3">
    <source>
        <dbReference type="EMBL" id="CAK6432857.1"/>
    </source>
</evidence>
<keyword evidence="2" id="KW-0472">Membrane</keyword>
<keyword evidence="2" id="KW-1133">Transmembrane helix</keyword>
<name>A0ABN9Z3H9_PIPNA</name>
<sequence>MTMDGEGALEEQNAAEETSEEALDGGCMGAAGMKHLLFHCLSPPVPPQKYLGPIFFFLTLHICFWVSAPLLFSVLRAWTKLFVCGEEKNCLNHTNDDFVCNT</sequence>
<proteinExistence type="predicted"/>
<evidence type="ECO:0000256" key="2">
    <source>
        <dbReference type="SAM" id="Phobius"/>
    </source>
</evidence>
<protein>
    <submittedName>
        <fullName evidence="3">Uncharacterized protein</fullName>
    </submittedName>
</protein>
<evidence type="ECO:0000313" key="4">
    <source>
        <dbReference type="Proteomes" id="UP001314169"/>
    </source>
</evidence>
<evidence type="ECO:0000256" key="1">
    <source>
        <dbReference type="SAM" id="MobiDB-lite"/>
    </source>
</evidence>
<keyword evidence="4" id="KW-1185">Reference proteome</keyword>
<organism evidence="3 4">
    <name type="scientific">Pipistrellus nathusii</name>
    <name type="common">Nathusius' pipistrelle</name>
    <dbReference type="NCBI Taxonomy" id="59473"/>
    <lineage>
        <taxon>Eukaryota</taxon>
        <taxon>Metazoa</taxon>
        <taxon>Chordata</taxon>
        <taxon>Craniata</taxon>
        <taxon>Vertebrata</taxon>
        <taxon>Euteleostomi</taxon>
        <taxon>Mammalia</taxon>
        <taxon>Eutheria</taxon>
        <taxon>Laurasiatheria</taxon>
        <taxon>Chiroptera</taxon>
        <taxon>Yangochiroptera</taxon>
        <taxon>Vespertilionidae</taxon>
        <taxon>Pipistrellus</taxon>
    </lineage>
</organism>